<feature type="compositionally biased region" description="Low complexity" evidence="9">
    <location>
        <begin position="746"/>
        <end position="787"/>
    </location>
</feature>
<feature type="compositionally biased region" description="Low complexity" evidence="9">
    <location>
        <begin position="1023"/>
        <end position="1037"/>
    </location>
</feature>
<feature type="region of interest" description="Disordered" evidence="9">
    <location>
        <begin position="113"/>
        <end position="135"/>
    </location>
</feature>
<feature type="compositionally biased region" description="Basic and acidic residues" evidence="9">
    <location>
        <begin position="639"/>
        <end position="652"/>
    </location>
</feature>
<keyword evidence="7" id="KW-0539">Nucleus</keyword>
<reference evidence="11 12" key="1">
    <citation type="submission" date="2024-02" db="EMBL/GenBank/DDBJ databases">
        <authorList>
            <person name="Chen Y."/>
            <person name="Shah S."/>
            <person name="Dougan E. K."/>
            <person name="Thang M."/>
            <person name="Chan C."/>
        </authorList>
    </citation>
    <scope>NUCLEOTIDE SEQUENCE [LARGE SCALE GENOMIC DNA]</scope>
</reference>
<feature type="compositionally biased region" description="Gly residues" evidence="9">
    <location>
        <begin position="964"/>
        <end position="973"/>
    </location>
</feature>
<feature type="region of interest" description="Disordered" evidence="9">
    <location>
        <begin position="1023"/>
        <end position="1044"/>
    </location>
</feature>
<organism evidence="11 12">
    <name type="scientific">Durusdinium trenchii</name>
    <dbReference type="NCBI Taxonomy" id="1381693"/>
    <lineage>
        <taxon>Eukaryota</taxon>
        <taxon>Sar</taxon>
        <taxon>Alveolata</taxon>
        <taxon>Dinophyceae</taxon>
        <taxon>Suessiales</taxon>
        <taxon>Symbiodiniaceae</taxon>
        <taxon>Durusdinium</taxon>
    </lineage>
</organism>
<dbReference type="InterPro" id="IPR002121">
    <property type="entry name" value="HRDC_dom"/>
</dbReference>
<feature type="compositionally biased region" description="Acidic residues" evidence="9">
    <location>
        <begin position="801"/>
        <end position="811"/>
    </location>
</feature>
<dbReference type="PANTHER" id="PTHR12124">
    <property type="entry name" value="POLYMYOSITIS/SCLERODERMA AUTOANTIGEN-RELATED"/>
    <property type="match status" value="1"/>
</dbReference>
<feature type="region of interest" description="Disordered" evidence="9">
    <location>
        <begin position="693"/>
        <end position="718"/>
    </location>
</feature>
<protein>
    <recommendedName>
        <fullName evidence="10">HRDC domain-containing protein</fullName>
    </recommendedName>
</protein>
<feature type="compositionally biased region" description="Polar residues" evidence="9">
    <location>
        <begin position="166"/>
        <end position="179"/>
    </location>
</feature>
<feature type="compositionally biased region" description="Low complexity" evidence="9">
    <location>
        <begin position="938"/>
        <end position="961"/>
    </location>
</feature>
<dbReference type="SUPFAM" id="SSF53098">
    <property type="entry name" value="Ribonuclease H-like"/>
    <property type="match status" value="1"/>
</dbReference>
<dbReference type="Pfam" id="PF01612">
    <property type="entry name" value="DNA_pol_A_exo1"/>
    <property type="match status" value="1"/>
</dbReference>
<dbReference type="InterPro" id="IPR010997">
    <property type="entry name" value="HRDC-like_sf"/>
</dbReference>
<name>A0ABP0KZY0_9DINO</name>
<dbReference type="InterPro" id="IPR036397">
    <property type="entry name" value="RNaseH_sf"/>
</dbReference>
<feature type="region of interest" description="Disordered" evidence="9">
    <location>
        <begin position="565"/>
        <end position="658"/>
    </location>
</feature>
<dbReference type="Gene3D" id="1.10.150.80">
    <property type="entry name" value="HRDC domain"/>
    <property type="match status" value="1"/>
</dbReference>
<accession>A0ABP0KZY0</accession>
<feature type="compositionally biased region" description="Basic residues" evidence="9">
    <location>
        <begin position="825"/>
        <end position="835"/>
    </location>
</feature>
<evidence type="ECO:0000256" key="5">
    <source>
        <dbReference type="ARBA" id="ARBA00022835"/>
    </source>
</evidence>
<gene>
    <name evidence="11" type="ORF">SCF082_LOCUS19792</name>
</gene>
<comment type="similarity">
    <text evidence="8">Belongs to the exosome component 10/RRP6 family.</text>
</comment>
<dbReference type="InterPro" id="IPR044876">
    <property type="entry name" value="HRDC_dom_sf"/>
</dbReference>
<evidence type="ECO:0000313" key="11">
    <source>
        <dbReference type="EMBL" id="CAK9031818.1"/>
    </source>
</evidence>
<keyword evidence="6" id="KW-0269">Exonuclease</keyword>
<dbReference type="PROSITE" id="PS50967">
    <property type="entry name" value="HRDC"/>
    <property type="match status" value="1"/>
</dbReference>
<evidence type="ECO:0000256" key="9">
    <source>
        <dbReference type="SAM" id="MobiDB-lite"/>
    </source>
</evidence>
<comment type="subcellular location">
    <subcellularLocation>
        <location evidence="1">Nucleus</location>
    </subcellularLocation>
</comment>
<keyword evidence="4" id="KW-0378">Hydrolase</keyword>
<evidence type="ECO:0000256" key="2">
    <source>
        <dbReference type="ARBA" id="ARBA00022552"/>
    </source>
</evidence>
<dbReference type="Pfam" id="PF08066">
    <property type="entry name" value="PMC2NT"/>
    <property type="match status" value="1"/>
</dbReference>
<evidence type="ECO:0000256" key="1">
    <source>
        <dbReference type="ARBA" id="ARBA00004123"/>
    </source>
</evidence>
<keyword evidence="3" id="KW-0540">Nuclease</keyword>
<evidence type="ECO:0000256" key="6">
    <source>
        <dbReference type="ARBA" id="ARBA00022839"/>
    </source>
</evidence>
<keyword evidence="5" id="KW-0271">Exosome</keyword>
<dbReference type="EMBL" id="CAXAMM010013624">
    <property type="protein sequence ID" value="CAK9031818.1"/>
    <property type="molecule type" value="Genomic_DNA"/>
</dbReference>
<feature type="compositionally biased region" description="Low complexity" evidence="9">
    <location>
        <begin position="573"/>
        <end position="585"/>
    </location>
</feature>
<evidence type="ECO:0000256" key="4">
    <source>
        <dbReference type="ARBA" id="ARBA00022801"/>
    </source>
</evidence>
<feature type="region of interest" description="Disordered" evidence="9">
    <location>
        <begin position="165"/>
        <end position="225"/>
    </location>
</feature>
<dbReference type="InterPro" id="IPR012588">
    <property type="entry name" value="Exosome-assoc_fac_Rrp6_N"/>
</dbReference>
<feature type="region of interest" description="Disordered" evidence="9">
    <location>
        <begin position="746"/>
        <end position="1005"/>
    </location>
</feature>
<evidence type="ECO:0000256" key="8">
    <source>
        <dbReference type="ARBA" id="ARBA00043957"/>
    </source>
</evidence>
<keyword evidence="2" id="KW-0698">rRNA processing</keyword>
<dbReference type="Pfam" id="PF00570">
    <property type="entry name" value="HRDC"/>
    <property type="match status" value="1"/>
</dbReference>
<dbReference type="CDD" id="cd06147">
    <property type="entry name" value="Rrp6p_like_exo"/>
    <property type="match status" value="1"/>
</dbReference>
<dbReference type="Proteomes" id="UP001642464">
    <property type="component" value="Unassembled WGS sequence"/>
</dbReference>
<evidence type="ECO:0000256" key="7">
    <source>
        <dbReference type="ARBA" id="ARBA00023242"/>
    </source>
</evidence>
<sequence length="1044" mass="110583">MAAGDGTEELEKRMFEALVLGTKASNSLPSGHEELSYFESLPEFKERIGAFRERIVKLILELAANVDSSDQLFNLDALRSAEISDVASFEPVANVIELLLENVDDYLQEAVKGANGGDTAGAGDARRGDGDSNKQLTVTKGELVRGVRAGLHGVITHANIERPQKNFGSGQFGVDNSRNPFRPRLTHKPNAVVPLPEGGPRLLDESEQQQRQSSDGELHGHTYSTSGVEQVAAVPRYEHPYEAEVRAALQSPPAWLLEAPSQVVPVEPLDKVPCTWVDTAEGLKAMCDHLETQHEIAVDLENHSYRSFQGFVCLMQVSTRSNDYLVDTLALREHMHTLNGVFTNPAIVKVFHGADSDVVWLQRDFGLYLVSLFDTGRAARKLEYPSAGLAHALLRHCKIRVNKAYQLADWRIRPLGDEMFKYAREDTHYLLYVFDCMRRELVKSGGKDAVFEVLKASAFVALNVYEKEAFSPTAYEGLLRRKKVELGPVEEQVFASVYGWRDIVARREDESTNYVLPDRMLLRIAKELPAGPADLEQCCNPLPPVVQTRVTEVLALIRSAQDAAATPKKSIDSSGQSTGASGAAGRPDKPAQSSAVPGEVQIGLNASKSSFVPIQPTPDGKPKASVSFADITKGGAGPPKDRRGSLIRDEANARATPSPVLTTEELYVTAGWQDIADPQWKASVQAAAASAANAASSGGRTGPNTSASGQGARTAAETRAKIGREQLQSNAPFGALAPKISFAKVAAGGASQPPPQQQQQQAGRGSGTTSAPAGGAGVSASSVSATDGAGGTNDTGVDIDTPADADALESDDIPRSMAEIYRISNKNRKRNKDKKKLKDDQPMAATAGGGGAPGQQAGKKNARSPDTGSAAPDNRNNKRHKDHDDAEPKDPHTDDAIEFMRGIGWVEGDSKPVATLTVQGAPEQPAHLAGATAESVNTAGASGTSPPGPTPSSGAGKASHGSKGRGGGGGRRGVPGSPKRKSSSSAAGAKAQQQPQQQQGGQQRQLFGYAQAAASGGFSYSQVAASSAGVKYSGSSSNANKPRR</sequence>
<evidence type="ECO:0000256" key="3">
    <source>
        <dbReference type="ARBA" id="ARBA00022722"/>
    </source>
</evidence>
<dbReference type="SMART" id="SM00341">
    <property type="entry name" value="HRDC"/>
    <property type="match status" value="1"/>
</dbReference>
<comment type="caution">
    <text evidence="11">The sequence shown here is derived from an EMBL/GenBank/DDBJ whole genome shotgun (WGS) entry which is preliminary data.</text>
</comment>
<proteinExistence type="inferred from homology"/>
<feature type="domain" description="HRDC" evidence="10">
    <location>
        <begin position="487"/>
        <end position="567"/>
    </location>
</feature>
<keyword evidence="12" id="KW-1185">Reference proteome</keyword>
<evidence type="ECO:0000313" key="12">
    <source>
        <dbReference type="Proteomes" id="UP001642464"/>
    </source>
</evidence>
<feature type="compositionally biased region" description="Polar residues" evidence="9">
    <location>
        <begin position="702"/>
        <end position="711"/>
    </location>
</feature>
<dbReference type="InterPro" id="IPR045092">
    <property type="entry name" value="Rrp6-like"/>
</dbReference>
<dbReference type="SUPFAM" id="SSF47819">
    <property type="entry name" value="HRDC-like"/>
    <property type="match status" value="1"/>
</dbReference>
<feature type="compositionally biased region" description="Low complexity" evidence="9">
    <location>
        <begin position="983"/>
        <end position="1005"/>
    </location>
</feature>
<feature type="compositionally biased region" description="Basic and acidic residues" evidence="9">
    <location>
        <begin position="882"/>
        <end position="895"/>
    </location>
</feature>
<evidence type="ECO:0000259" key="10">
    <source>
        <dbReference type="PROSITE" id="PS50967"/>
    </source>
</evidence>
<dbReference type="Gene3D" id="3.30.420.10">
    <property type="entry name" value="Ribonuclease H-like superfamily/Ribonuclease H"/>
    <property type="match status" value="1"/>
</dbReference>
<dbReference type="InterPro" id="IPR002562">
    <property type="entry name" value="3'-5'_exonuclease_dom"/>
</dbReference>
<dbReference type="PANTHER" id="PTHR12124:SF47">
    <property type="entry name" value="EXOSOME COMPONENT 10"/>
    <property type="match status" value="1"/>
</dbReference>
<dbReference type="SMART" id="SM00474">
    <property type="entry name" value="35EXOc"/>
    <property type="match status" value="1"/>
</dbReference>
<dbReference type="InterPro" id="IPR049559">
    <property type="entry name" value="Rrp6p-like_exo"/>
</dbReference>
<dbReference type="InterPro" id="IPR012337">
    <property type="entry name" value="RNaseH-like_sf"/>
</dbReference>